<dbReference type="InterPro" id="IPR013784">
    <property type="entry name" value="Carb-bd-like_fold"/>
</dbReference>
<dbReference type="InterPro" id="IPR012910">
    <property type="entry name" value="Plug_dom"/>
</dbReference>
<feature type="signal peptide" evidence="1">
    <location>
        <begin position="1"/>
        <end position="21"/>
    </location>
</feature>
<dbReference type="Proteomes" id="UP000019151">
    <property type="component" value="Chromosome"/>
</dbReference>
<dbReference type="InParanoid" id="W0RJI3"/>
<dbReference type="Pfam" id="PF07715">
    <property type="entry name" value="Plug"/>
    <property type="match status" value="1"/>
</dbReference>
<feature type="chain" id="PRO_5004795082" evidence="1">
    <location>
        <begin position="22"/>
        <end position="465"/>
    </location>
</feature>
<dbReference type="GO" id="GO:0030246">
    <property type="term" value="F:carbohydrate binding"/>
    <property type="evidence" value="ECO:0007669"/>
    <property type="project" value="InterPro"/>
</dbReference>
<evidence type="ECO:0000313" key="4">
    <source>
        <dbReference type="Proteomes" id="UP000019151"/>
    </source>
</evidence>
<keyword evidence="4" id="KW-1185">Reference proteome</keyword>
<evidence type="ECO:0000256" key="1">
    <source>
        <dbReference type="SAM" id="SignalP"/>
    </source>
</evidence>
<organism evidence="3 4">
    <name type="scientific">Gemmatirosa kalamazoonensis</name>
    <dbReference type="NCBI Taxonomy" id="861299"/>
    <lineage>
        <taxon>Bacteria</taxon>
        <taxon>Pseudomonadati</taxon>
        <taxon>Gemmatimonadota</taxon>
        <taxon>Gemmatimonadia</taxon>
        <taxon>Gemmatimonadales</taxon>
        <taxon>Gemmatimonadaceae</taxon>
        <taxon>Gemmatirosa</taxon>
    </lineage>
</organism>
<dbReference type="HOGENOM" id="CLU_045808_0_0_0"/>
<dbReference type="Gene3D" id="2.60.40.1120">
    <property type="entry name" value="Carboxypeptidase-like, regulatory domain"/>
    <property type="match status" value="2"/>
</dbReference>
<dbReference type="PATRIC" id="fig|861299.3.peg.2079"/>
<dbReference type="SUPFAM" id="SSF49464">
    <property type="entry name" value="Carboxypeptidase regulatory domain-like"/>
    <property type="match status" value="1"/>
</dbReference>
<dbReference type="Gene3D" id="2.170.130.10">
    <property type="entry name" value="TonB-dependent receptor, plug domain"/>
    <property type="match status" value="1"/>
</dbReference>
<dbReference type="InterPro" id="IPR037066">
    <property type="entry name" value="Plug_dom_sf"/>
</dbReference>
<proteinExistence type="predicted"/>
<dbReference type="RefSeq" id="WP_025411073.1">
    <property type="nucleotide sequence ID" value="NZ_CP007128.1"/>
</dbReference>
<dbReference type="STRING" id="861299.J421_2041"/>
<dbReference type="KEGG" id="gba:J421_2041"/>
<evidence type="ECO:0000259" key="2">
    <source>
        <dbReference type="Pfam" id="PF07715"/>
    </source>
</evidence>
<dbReference type="OrthoDB" id="9795928at2"/>
<protein>
    <submittedName>
        <fullName evidence="3">TonB-dependent receptor plug</fullName>
    </submittedName>
</protein>
<dbReference type="Pfam" id="PF13620">
    <property type="entry name" value="CarboxypepD_reg"/>
    <property type="match status" value="2"/>
</dbReference>
<feature type="domain" description="TonB-dependent receptor plug" evidence="2">
    <location>
        <begin position="354"/>
        <end position="441"/>
    </location>
</feature>
<reference evidence="3 4" key="1">
    <citation type="journal article" date="2014" name="Genome Announc.">
        <title>Genome Sequence and Methylome of Soil Bacterium Gemmatirosa kalamazoonensis KBS708T, a Member of the Rarely Cultivated Gemmatimonadetes Phylum.</title>
        <authorList>
            <person name="Debruyn J.M."/>
            <person name="Radosevich M."/>
            <person name="Wommack K.E."/>
            <person name="Polson S.W."/>
            <person name="Hauser L.J."/>
            <person name="Fawaz M.N."/>
            <person name="Korlach J."/>
            <person name="Tsai Y.C."/>
        </authorList>
    </citation>
    <scope>NUCLEOTIDE SEQUENCE [LARGE SCALE GENOMIC DNA]</scope>
    <source>
        <strain evidence="3 4">KBS708</strain>
    </source>
</reference>
<evidence type="ECO:0000313" key="3">
    <source>
        <dbReference type="EMBL" id="AHG89578.1"/>
    </source>
</evidence>
<dbReference type="eggNOG" id="COG1629">
    <property type="taxonomic scope" value="Bacteria"/>
</dbReference>
<dbReference type="InterPro" id="IPR008969">
    <property type="entry name" value="CarboxyPept-like_regulatory"/>
</dbReference>
<dbReference type="SUPFAM" id="SSF49452">
    <property type="entry name" value="Starch-binding domain-like"/>
    <property type="match status" value="1"/>
</dbReference>
<keyword evidence="3" id="KW-0675">Receptor</keyword>
<dbReference type="SUPFAM" id="SSF56935">
    <property type="entry name" value="Porins"/>
    <property type="match status" value="1"/>
</dbReference>
<keyword evidence="1" id="KW-0732">Signal</keyword>
<name>W0RJI3_9BACT</name>
<dbReference type="EMBL" id="CP007128">
    <property type="protein sequence ID" value="AHG89578.1"/>
    <property type="molecule type" value="Genomic_DNA"/>
</dbReference>
<dbReference type="AlphaFoldDB" id="W0RJI3"/>
<sequence>MTSRRLLAAAACLLATRAAGAQGTIVGTVYDSLSRGPLRGAEVALDATNGVGVPRSVTTDASGGFRFDSVTAGEYALSFSHPTLDSLGIGVAPARVRVGSDTSALHLATPSLRTIARRACPGLEPDTAGMLVGRVRRTSDGAPVPARVAVQWSEWEPAGKSVTTRLHTIAVRTTDGGAYVACGVPNDVVVTVQALARSADSAAVEEGEVQVDLHDKVVTMQDLAVAPSLRAAAQSGARAAGTATLVLVVRDAEGKPVSTAHADVEGATAVADDSGAVRLARVPAGSRVATVRALGYEPATVSVTLPADASRTERVTLARSRVTLLGTVRVNAQRATLLDRTGFEFRRQAGFGQFVTAEQFEQRQAQHVSDVLKTIPGLRMKPLQNGIGYVPVSTRSPFGNSCVLSVFIDRMRQTMTDGMSIDDLVNPLDVRGIEVYLGAAEVPSEFRNSQSVCGAIIVWTRGFRP</sequence>
<accession>W0RJI3</accession>
<gene>
    <name evidence="3" type="ORF">J421_2041</name>
</gene>